<evidence type="ECO:0000313" key="6">
    <source>
        <dbReference type="EMBL" id="SEH56374.1"/>
    </source>
</evidence>
<evidence type="ECO:0000259" key="4">
    <source>
        <dbReference type="PROSITE" id="PS51192"/>
    </source>
</evidence>
<feature type="region of interest" description="Disordered" evidence="3">
    <location>
        <begin position="1397"/>
        <end position="1433"/>
    </location>
</feature>
<dbReference type="EMBL" id="FNWU01000007">
    <property type="protein sequence ID" value="SEH56374.1"/>
    <property type="molecule type" value="Genomic_DNA"/>
</dbReference>
<dbReference type="InterPro" id="IPR001650">
    <property type="entry name" value="Helicase_C-like"/>
</dbReference>
<dbReference type="SUPFAM" id="SSF52540">
    <property type="entry name" value="P-loop containing nucleoside triphosphate hydrolases"/>
    <property type="match status" value="2"/>
</dbReference>
<keyword evidence="7" id="KW-1185">Reference proteome</keyword>
<dbReference type="GO" id="GO:0036297">
    <property type="term" value="P:interstrand cross-link repair"/>
    <property type="evidence" value="ECO:0007669"/>
    <property type="project" value="TreeGrafter"/>
</dbReference>
<dbReference type="SMART" id="SM00490">
    <property type="entry name" value="HELICc"/>
    <property type="match status" value="1"/>
</dbReference>
<dbReference type="Proteomes" id="UP000199215">
    <property type="component" value="Unassembled WGS sequence"/>
</dbReference>
<dbReference type="PANTHER" id="PTHR47957:SF3">
    <property type="entry name" value="ATP-DEPENDENT HELICASE HRQ1"/>
    <property type="match status" value="1"/>
</dbReference>
<proteinExistence type="predicted"/>
<dbReference type="SMART" id="SM00487">
    <property type="entry name" value="DEXDc"/>
    <property type="match status" value="1"/>
</dbReference>
<dbReference type="InterPro" id="IPR011545">
    <property type="entry name" value="DEAD/DEAH_box_helicase_dom"/>
</dbReference>
<protein>
    <submittedName>
        <fullName evidence="6">DEAD/DEAH box helicase</fullName>
    </submittedName>
</protein>
<evidence type="ECO:0000256" key="3">
    <source>
        <dbReference type="SAM" id="MobiDB-lite"/>
    </source>
</evidence>
<dbReference type="PROSITE" id="PS51192">
    <property type="entry name" value="HELICASE_ATP_BIND_1"/>
    <property type="match status" value="1"/>
</dbReference>
<dbReference type="Gene3D" id="3.40.50.300">
    <property type="entry name" value="P-loop containing nucleotide triphosphate hydrolases"/>
    <property type="match status" value="2"/>
</dbReference>
<dbReference type="PANTHER" id="PTHR47957">
    <property type="entry name" value="ATP-DEPENDENT HELICASE HRQ1"/>
    <property type="match status" value="1"/>
</dbReference>
<dbReference type="Pfam" id="PF00270">
    <property type="entry name" value="DEAD"/>
    <property type="match status" value="2"/>
</dbReference>
<dbReference type="InterPro" id="IPR027417">
    <property type="entry name" value="P-loop_NTPase"/>
</dbReference>
<dbReference type="InterPro" id="IPR018973">
    <property type="entry name" value="MZB"/>
</dbReference>
<feature type="domain" description="Helicase ATP-binding" evidence="4">
    <location>
        <begin position="105"/>
        <end position="344"/>
    </location>
</feature>
<dbReference type="GO" id="GO:0043138">
    <property type="term" value="F:3'-5' DNA helicase activity"/>
    <property type="evidence" value="ECO:0007669"/>
    <property type="project" value="TreeGrafter"/>
</dbReference>
<sequence>MHSPQRTLDSAIDRAAEITWWNRQMTRLDEVVGEDEATSFVRNETVEQKGPYVEFVDAPKFHTRSAVEFLGDLDYSDELINAIVDDLFDGDSSGSLYEHQAETIESISADSSDNVLAVPTATGKTESFFFPILDHCISTDEPGLKSLIIYPMKTLGVDQLNRFISYLDRINRHRDPEDRITIGIWDSDTPTRIGTREHEIEEGSYVRGLECPREAGEKLRMLGDMTVGTEDNKYSWIRVTRDAIRNGADILLTNPEALDHMFVSNNSETRQILGEDPGQHPVEHVVFDEAHIWSGISGASVRLLSERLKSFYAERDPQITMVSATVDNPRELAHKLTGTPEAEINSIDFTPRKFSIQSSPSFDRFAPCDLGEVAAVLALADLGEFTPTDLAEAGLGDAYETVNKIGLVSVSAADLVTLPTSLDWVRNPIADEVDELLADNTFDSVAEIASTEAGQNHLAETLLKTGGLDSEWFDFVSSEVPEAAAFASWFDEGTTGDVGFRHYDGLLAELADEGVDETAGVLDAVMAFGRLAGMVTEKYHVFLKPPTQAYLCECCSDVTRDKHCTSCDTRNAEIQFCKRCHYPFVEYDTDDDEEHFRPFDQAAPVDDCPGCGQWPRLTDIGVPTTSLLSYMLTEICRTSPSKKTLVFSDSHSAAESVGDSIIGTEYGLMAETLYVQHLIENGGSAGNYEAFRAVADELREAYWEPLIQNEIDEDGTAYNFLRTLLDDIEAHAMLHNAENLLDSALVTAESVTQFDDPVERVVAHEAYKLFVKDPRVGFSKNTIEIEGLSLPKIAERISSRSGYDTDTVHNVLPDVLDALLDDSIVVEQSWEEVRQTIANANVSEDRKEETVEYVERVRDEFNEAEIRDEESETGILTRVVRRDKSTLTLLERASFCTDCYRSYPIGDASLSACPDCGTPIESYQRFTRDEDGMLVADPGYADVDSGWSYAVDHWAHDVTTPIRNGADPEFISVGIHKGNVPHTLRGAIEEGFRKDDPDVNIVSATPTMELGVDIGSLDTVAQVGIPPTLTNYVQRSGRTGRTRGSSSLVATAIRGEHPVDGHYYGNLEMFLDDFEPVRVPDPYEFEELLAGHIVTETFAYLARNPHPSNVFERKYLLNETNQNLDAFVHSVEESLDILQEFLLAERREALERHLQSIFGQQGIDAFESVFVDSGPLSMPHRIEKTFSQIISMSGSAETNKAFTESNNRLDQWLGRLGYLANYRSFGQQFPVKFSGRSEGIEFEGSGRLYDMFPGPENDLGSLVTLHGTDYIVDDVRGSSTPLTTVMVCTNEDCERPFESYELDTERCPYCDTPLEETNVHGVSSVECKPARGGQKRYNTQGLMTTAVSDSEIPPEKTASMTVFGLDCEASYGELDVTDFVYAYERRHSASPDKSIFRSQALIERDPSSSSPDSGKSWEDRLEESETEEYAPVGQQYHTQGLTLEFGQKDVAERLDVAGDDAIWPQALVSLKQALEKAIAVVAQCERTDFRVDTDKTESTITVRVVDSRQGGNGIAWQVWNALDDIQARVGEVADCDRCEDFCDECLLLSRTPAYYLENDLLDNQVLSALTTVPSNI</sequence>
<accession>A0A1H6J7R7</accession>
<gene>
    <name evidence="6" type="ORF">SAMN05192561_10771</name>
</gene>
<dbReference type="InterPro" id="IPR014001">
    <property type="entry name" value="Helicase_ATP-bd"/>
</dbReference>
<evidence type="ECO:0000256" key="1">
    <source>
        <dbReference type="ARBA" id="ARBA00022741"/>
    </source>
</evidence>
<keyword evidence="6" id="KW-0347">Helicase</keyword>
<dbReference type="GO" id="GO:0006289">
    <property type="term" value="P:nucleotide-excision repair"/>
    <property type="evidence" value="ECO:0007669"/>
    <property type="project" value="TreeGrafter"/>
</dbReference>
<keyword evidence="1" id="KW-0547">Nucleotide-binding</keyword>
<evidence type="ECO:0000256" key="2">
    <source>
        <dbReference type="ARBA" id="ARBA00022840"/>
    </source>
</evidence>
<dbReference type="GO" id="GO:0005524">
    <property type="term" value="F:ATP binding"/>
    <property type="evidence" value="ECO:0007669"/>
    <property type="project" value="UniProtKB-KW"/>
</dbReference>
<dbReference type="STRING" id="1267564.SAMN05192561_10771"/>
<name>A0A1H6J7R7_9EURY</name>
<evidence type="ECO:0000313" key="7">
    <source>
        <dbReference type="Proteomes" id="UP000199215"/>
    </source>
</evidence>
<keyword evidence="6" id="KW-0378">Hydrolase</keyword>
<organism evidence="6 7">
    <name type="scientific">Halopenitus malekzadehii</name>
    <dbReference type="NCBI Taxonomy" id="1267564"/>
    <lineage>
        <taxon>Archaea</taxon>
        <taxon>Methanobacteriati</taxon>
        <taxon>Methanobacteriota</taxon>
        <taxon>Stenosarchaea group</taxon>
        <taxon>Halobacteria</taxon>
        <taxon>Halobacteriales</taxon>
        <taxon>Haloferacaceae</taxon>
        <taxon>Halopenitus</taxon>
    </lineage>
</organism>
<reference evidence="6 7" key="1">
    <citation type="submission" date="2016-10" db="EMBL/GenBank/DDBJ databases">
        <authorList>
            <person name="de Groot N.N."/>
        </authorList>
    </citation>
    <scope>NUCLEOTIDE SEQUENCE [LARGE SCALE GENOMIC DNA]</scope>
    <source>
        <strain evidence="6 7">IBRC-M10418</strain>
    </source>
</reference>
<evidence type="ECO:0000259" key="5">
    <source>
        <dbReference type="PROSITE" id="PS51194"/>
    </source>
</evidence>
<dbReference type="PROSITE" id="PS51194">
    <property type="entry name" value="HELICASE_CTER"/>
    <property type="match status" value="1"/>
</dbReference>
<feature type="domain" description="Helicase C-terminal" evidence="5">
    <location>
        <begin position="919"/>
        <end position="1089"/>
    </location>
</feature>
<dbReference type="GO" id="GO:0003676">
    <property type="term" value="F:nucleic acid binding"/>
    <property type="evidence" value="ECO:0007669"/>
    <property type="project" value="InterPro"/>
</dbReference>
<dbReference type="Pfam" id="PF09369">
    <property type="entry name" value="MZB"/>
    <property type="match status" value="1"/>
</dbReference>
<dbReference type="Pfam" id="PF00271">
    <property type="entry name" value="Helicase_C"/>
    <property type="match status" value="1"/>
</dbReference>
<keyword evidence="2" id="KW-0067">ATP-binding</keyword>